<name>A0A1F4US31_UNCKA</name>
<dbReference type="PROSITE" id="PS00409">
    <property type="entry name" value="PROKAR_NTER_METHYL"/>
    <property type="match status" value="1"/>
</dbReference>
<evidence type="ECO:0000313" key="2">
    <source>
        <dbReference type="EMBL" id="OGC47600.1"/>
    </source>
</evidence>
<dbReference type="Gene3D" id="3.30.700.10">
    <property type="entry name" value="Glycoprotein, Type 4 Pilin"/>
    <property type="match status" value="1"/>
</dbReference>
<keyword evidence="1" id="KW-0472">Membrane</keyword>
<protein>
    <recommendedName>
        <fullName evidence="4">Type II secretion system protein GspH</fullName>
    </recommendedName>
</protein>
<dbReference type="InterPro" id="IPR045584">
    <property type="entry name" value="Pilin-like"/>
</dbReference>
<keyword evidence="1" id="KW-1133">Transmembrane helix</keyword>
<reference evidence="2 3" key="1">
    <citation type="journal article" date="2016" name="Nat. Commun.">
        <title>Thousands of microbial genomes shed light on interconnected biogeochemical processes in an aquifer system.</title>
        <authorList>
            <person name="Anantharaman K."/>
            <person name="Brown C.T."/>
            <person name="Hug L.A."/>
            <person name="Sharon I."/>
            <person name="Castelle C.J."/>
            <person name="Probst A.J."/>
            <person name="Thomas B.C."/>
            <person name="Singh A."/>
            <person name="Wilkins M.J."/>
            <person name="Karaoz U."/>
            <person name="Brodie E.L."/>
            <person name="Williams K.H."/>
            <person name="Hubbard S.S."/>
            <person name="Banfield J.F."/>
        </authorList>
    </citation>
    <scope>NUCLEOTIDE SEQUENCE [LARGE SCALE GENOMIC DNA]</scope>
</reference>
<keyword evidence="1" id="KW-0812">Transmembrane</keyword>
<dbReference type="STRING" id="1802617.A2886_02325"/>
<dbReference type="EMBL" id="MEVA01000006">
    <property type="protein sequence ID" value="OGC47600.1"/>
    <property type="molecule type" value="Genomic_DNA"/>
</dbReference>
<feature type="transmembrane region" description="Helical" evidence="1">
    <location>
        <begin position="12"/>
        <end position="39"/>
    </location>
</feature>
<dbReference type="SUPFAM" id="SSF54523">
    <property type="entry name" value="Pili subunits"/>
    <property type="match status" value="1"/>
</dbReference>
<sequence length="173" mass="18056">MKIGRKQKRQRGFAGFTLVELLVVVAIVAVLAGVIVVAINPAALLQKNRDAMRLDDLDNVHRALSLALADGEVTLVETGTCNNCTSGSGTQAVDGTGWVKFEVPTGKTGLAKYLPELPLDPLNLGSNIYTFGSAAGAYEINVVLESADNAPKMSTDGGNAAGVWEIGTSLTIL</sequence>
<proteinExistence type="predicted"/>
<comment type="caution">
    <text evidence="2">The sequence shown here is derived from an EMBL/GenBank/DDBJ whole genome shotgun (WGS) entry which is preliminary data.</text>
</comment>
<dbReference type="Proteomes" id="UP000176608">
    <property type="component" value="Unassembled WGS sequence"/>
</dbReference>
<gene>
    <name evidence="2" type="ORF">A2886_02325</name>
</gene>
<evidence type="ECO:0000313" key="3">
    <source>
        <dbReference type="Proteomes" id="UP000176608"/>
    </source>
</evidence>
<organism evidence="2 3">
    <name type="scientific">candidate division WWE3 bacterium RIFCSPHIGHO2_01_FULL_42_13</name>
    <dbReference type="NCBI Taxonomy" id="1802617"/>
    <lineage>
        <taxon>Bacteria</taxon>
        <taxon>Katanobacteria</taxon>
    </lineage>
</organism>
<accession>A0A1F4US31</accession>
<dbReference type="NCBIfam" id="TIGR02532">
    <property type="entry name" value="IV_pilin_GFxxxE"/>
    <property type="match status" value="1"/>
</dbReference>
<dbReference type="AlphaFoldDB" id="A0A1F4US31"/>
<evidence type="ECO:0000256" key="1">
    <source>
        <dbReference type="SAM" id="Phobius"/>
    </source>
</evidence>
<dbReference type="InterPro" id="IPR012902">
    <property type="entry name" value="N_methyl_site"/>
</dbReference>
<evidence type="ECO:0008006" key="4">
    <source>
        <dbReference type="Google" id="ProtNLM"/>
    </source>
</evidence>